<organism evidence="1 2">
    <name type="scientific">Stereocaulon virgatum</name>
    <dbReference type="NCBI Taxonomy" id="373712"/>
    <lineage>
        <taxon>Eukaryota</taxon>
        <taxon>Fungi</taxon>
        <taxon>Dikarya</taxon>
        <taxon>Ascomycota</taxon>
        <taxon>Pezizomycotina</taxon>
        <taxon>Lecanoromycetes</taxon>
        <taxon>OSLEUM clade</taxon>
        <taxon>Lecanoromycetidae</taxon>
        <taxon>Lecanorales</taxon>
        <taxon>Lecanorineae</taxon>
        <taxon>Stereocaulaceae</taxon>
        <taxon>Stereocaulon</taxon>
    </lineage>
</organism>
<sequence length="125" mass="13884">MQCRHANWYFQRKRLLKSASARLACTSYITLTCNLRRRVNPAVSDAVQCITTKSKASISLEVNHRITLKLHRPAVDTAADRTKGFAQAYHVLTLLDIYRAAAGSGSLKGNTIKEMACSTKNEMLA</sequence>
<evidence type="ECO:0000313" key="1">
    <source>
        <dbReference type="EMBL" id="KAL2036748.1"/>
    </source>
</evidence>
<dbReference type="EMBL" id="JBEFKJ010000052">
    <property type="protein sequence ID" value="KAL2036748.1"/>
    <property type="molecule type" value="Genomic_DNA"/>
</dbReference>
<protein>
    <submittedName>
        <fullName evidence="1">Uncharacterized protein</fullName>
    </submittedName>
</protein>
<keyword evidence="2" id="KW-1185">Reference proteome</keyword>
<proteinExistence type="predicted"/>
<reference evidence="1 2" key="1">
    <citation type="submission" date="2024-09" db="EMBL/GenBank/DDBJ databases">
        <title>Rethinking Asexuality: The Enigmatic Case of Functional Sexual Genes in Lepraria (Stereocaulaceae).</title>
        <authorList>
            <person name="Doellman M."/>
            <person name="Sun Y."/>
            <person name="Barcenas-Pena A."/>
            <person name="Lumbsch H.T."/>
            <person name="Grewe F."/>
        </authorList>
    </citation>
    <scope>NUCLEOTIDE SEQUENCE [LARGE SCALE GENOMIC DNA]</scope>
    <source>
        <strain evidence="1 2">Mercado 3170</strain>
    </source>
</reference>
<name>A0ABR3ZU54_9LECA</name>
<evidence type="ECO:0000313" key="2">
    <source>
        <dbReference type="Proteomes" id="UP001590950"/>
    </source>
</evidence>
<dbReference type="Proteomes" id="UP001590950">
    <property type="component" value="Unassembled WGS sequence"/>
</dbReference>
<accession>A0ABR3ZU54</accession>
<comment type="caution">
    <text evidence="1">The sequence shown here is derived from an EMBL/GenBank/DDBJ whole genome shotgun (WGS) entry which is preliminary data.</text>
</comment>
<gene>
    <name evidence="1" type="ORF">N7G274_010543</name>
</gene>